<protein>
    <recommendedName>
        <fullName evidence="2">Gp68-like predicted RNA polymerase component domain-containing protein</fullName>
    </recommendedName>
</protein>
<feature type="compositionally biased region" description="Basic and acidic residues" evidence="1">
    <location>
        <begin position="111"/>
        <end position="123"/>
    </location>
</feature>
<dbReference type="EMBL" id="KJ510415">
    <property type="protein sequence ID" value="AHY27132.1"/>
    <property type="molecule type" value="Genomic_DNA"/>
</dbReference>
<accession>A0A023W7H9</accession>
<organism evidence="3 4">
    <name type="scientific">Mycobacterium phage Phantastic</name>
    <dbReference type="NCBI Taxonomy" id="1486426"/>
    <lineage>
        <taxon>Viruses</taxon>
        <taxon>Duplodnaviria</taxon>
        <taxon>Heunggongvirae</taxon>
        <taxon>Uroviricota</taxon>
        <taxon>Caudoviricetes</taxon>
        <taxon>Veracruzvirus</taxon>
        <taxon>Veracruzvirus phantastic</taxon>
    </lineage>
</organism>
<dbReference type="KEGG" id="vg:19488258"/>
<dbReference type="GeneID" id="19488258"/>
<dbReference type="Proteomes" id="UP000024443">
    <property type="component" value="Segment"/>
</dbReference>
<evidence type="ECO:0000256" key="1">
    <source>
        <dbReference type="SAM" id="MobiDB-lite"/>
    </source>
</evidence>
<dbReference type="InterPro" id="IPR035343">
    <property type="entry name" value="Gp68"/>
</dbReference>
<dbReference type="OrthoDB" id="14908at10239"/>
<evidence type="ECO:0000259" key="2">
    <source>
        <dbReference type="Pfam" id="PF17469"/>
    </source>
</evidence>
<evidence type="ECO:0000313" key="4">
    <source>
        <dbReference type="Proteomes" id="UP000024443"/>
    </source>
</evidence>
<dbReference type="RefSeq" id="YP_009032554.1">
    <property type="nucleotide sequence ID" value="NC_024148.1"/>
</dbReference>
<proteinExistence type="predicted"/>
<sequence length="123" mass="14035">MIHWLFSLVFNLTSHIGDIVTNRPGPNNPRDWDPNHPQLNAVEFAPHETGAVLRAHRAGFSGAWIAKNFGMRPPAIMAAMRSQMDQETKAHTQGRPIYDGESTKRIIPVRNLDEERRRKERGE</sequence>
<reference evidence="3 4" key="1">
    <citation type="submission" date="2014-02" db="EMBL/GenBank/DDBJ databases">
        <authorList>
            <person name="Meadows H.N."/>
            <person name="Fisher J.N.B."/>
            <person name="Gardner A.V."/>
            <person name="Merrill B.D."/>
            <person name="Hartmann K.A."/>
            <person name="Bailey M.E."/>
            <person name="Beckstead A.P."/>
            <person name="Deus L.M."/>
            <person name="Earl A.S."/>
            <person name="Easter R.A."/>
            <person name="Gibby P.D."/>
            <person name="Graves K.A."/>
            <person name="Ayer P.A."/>
            <person name="Heiner M.E."/>
            <person name="Herring J.A."/>
            <person name="Jaen A.D."/>
            <person name="Liu J.E."/>
            <person name="Manci A.M."/>
            <person name="Nielsen D.A."/>
            <person name="Paz H.C."/>
            <person name="Sabin N.R."/>
            <person name="Solomon M.B."/>
            <person name="Sutter R.A."/>
            <person name="Wake B.N."/>
            <person name="Willyerd H.J."/>
            <person name="Zimmerman L.J."/>
            <person name="Breakwell D.P."/>
            <person name="Burnett S.H."/>
            <person name="Grose J.H."/>
            <person name="Bradley K.W."/>
            <person name="Clarke D.Q."/>
            <person name="Lewis M.F."/>
            <person name="Barker L.P."/>
            <person name="Bailey C."/>
            <person name="Asai D.J."/>
            <person name="Garber M.L."/>
            <person name="Bowman C.A."/>
            <person name="Russell D.A."/>
            <person name="Pope W.H."/>
            <person name="Jacobs-Sera D."/>
            <person name="Hendrix R.W."/>
            <person name="Hatfull G.F."/>
        </authorList>
    </citation>
    <scope>NUCLEOTIDE SEQUENCE [LARGE SCALE GENOMIC DNA]</scope>
</reference>
<evidence type="ECO:0000313" key="3">
    <source>
        <dbReference type="EMBL" id="AHY27132.1"/>
    </source>
</evidence>
<keyword evidence="4" id="KW-1185">Reference proteome</keyword>
<dbReference type="Pfam" id="PF17469">
    <property type="entry name" value="GP68"/>
    <property type="match status" value="1"/>
</dbReference>
<gene>
    <name evidence="3" type="primary">69</name>
    <name evidence="3" type="ORF">PBI_PHANTASTIC_69</name>
</gene>
<name>A0A023W7H9_9CAUD</name>
<feature type="domain" description="Gp68-like predicted RNA polymerase component" evidence="2">
    <location>
        <begin position="32"/>
        <end position="102"/>
    </location>
</feature>
<feature type="region of interest" description="Disordered" evidence="1">
    <location>
        <begin position="81"/>
        <end position="123"/>
    </location>
</feature>